<name>A0A0F7FRT9_9ACTN</name>
<dbReference type="HOGENOM" id="CLU_111591_1_0_11"/>
<dbReference type="KEGG" id="sxi:SXIM_12830"/>
<organism evidence="3 4">
    <name type="scientific">Streptomyces xiamenensis</name>
    <dbReference type="NCBI Taxonomy" id="408015"/>
    <lineage>
        <taxon>Bacteria</taxon>
        <taxon>Bacillati</taxon>
        <taxon>Actinomycetota</taxon>
        <taxon>Actinomycetes</taxon>
        <taxon>Kitasatosporales</taxon>
        <taxon>Streptomycetaceae</taxon>
        <taxon>Streptomyces</taxon>
    </lineage>
</organism>
<feature type="signal peptide" evidence="2">
    <location>
        <begin position="1"/>
        <end position="26"/>
    </location>
</feature>
<dbReference type="AlphaFoldDB" id="A0A0F7FRT9"/>
<evidence type="ECO:0000256" key="2">
    <source>
        <dbReference type="SAM" id="SignalP"/>
    </source>
</evidence>
<evidence type="ECO:0000256" key="1">
    <source>
        <dbReference type="SAM" id="MobiDB-lite"/>
    </source>
</evidence>
<dbReference type="EMBL" id="CP009922">
    <property type="protein sequence ID" value="AKG42667.1"/>
    <property type="molecule type" value="Genomic_DNA"/>
</dbReference>
<sequence>MSTGVRGRRRPAVPATAVLAILTALTALTTGCGGATMTTNDGHDRHDGQSEHGAHEAAPRDGHGTAPVAEKPVETARQETRALSERLLELAAPADGATVTDPGPGVDVCEEDPERERLFTMYHAWGLHRLPRQELEQAMDRLRQGLPAQGWTVVEDGVLANANRSPHLLLENAALHFAADITLAGRGDSSQLQITLQSACFSTPEGESPRGEF</sequence>
<keyword evidence="4" id="KW-1185">Reference proteome</keyword>
<dbReference type="PROSITE" id="PS51257">
    <property type="entry name" value="PROKAR_LIPOPROTEIN"/>
    <property type="match status" value="1"/>
</dbReference>
<proteinExistence type="predicted"/>
<evidence type="ECO:0008006" key="5">
    <source>
        <dbReference type="Google" id="ProtNLM"/>
    </source>
</evidence>
<feature type="region of interest" description="Disordered" evidence="1">
    <location>
        <begin position="36"/>
        <end position="80"/>
    </location>
</feature>
<protein>
    <recommendedName>
        <fullName evidence="5">Lipoprotein</fullName>
    </recommendedName>
</protein>
<dbReference type="Proteomes" id="UP000034034">
    <property type="component" value="Chromosome"/>
</dbReference>
<keyword evidence="2" id="KW-0732">Signal</keyword>
<evidence type="ECO:0000313" key="4">
    <source>
        <dbReference type="Proteomes" id="UP000034034"/>
    </source>
</evidence>
<reference evidence="3" key="1">
    <citation type="submission" date="2019-08" db="EMBL/GenBank/DDBJ databases">
        <title>Complete genome sequence of a mangrove-derived Streptomyces xiamenensis.</title>
        <authorList>
            <person name="Xu J."/>
        </authorList>
    </citation>
    <scope>NUCLEOTIDE SEQUENCE</scope>
    <source>
        <strain evidence="3">318</strain>
    </source>
</reference>
<accession>A0A0F7FRT9</accession>
<dbReference type="PATRIC" id="fig|408015.6.peg.1316"/>
<feature type="chain" id="PRO_5039297209" description="Lipoprotein" evidence="2">
    <location>
        <begin position="27"/>
        <end position="213"/>
    </location>
</feature>
<dbReference type="RefSeq" id="WP_046723219.1">
    <property type="nucleotide sequence ID" value="NZ_CP009922.3"/>
</dbReference>
<feature type="compositionally biased region" description="Basic and acidic residues" evidence="1">
    <location>
        <begin position="71"/>
        <end position="80"/>
    </location>
</feature>
<evidence type="ECO:0000313" key="3">
    <source>
        <dbReference type="EMBL" id="AKG42667.1"/>
    </source>
</evidence>
<gene>
    <name evidence="3" type="ORF">SXIM_12830</name>
</gene>
<dbReference type="STRING" id="408015.SXIM_12830"/>
<feature type="compositionally biased region" description="Basic and acidic residues" evidence="1">
    <location>
        <begin position="41"/>
        <end position="63"/>
    </location>
</feature>